<gene>
    <name evidence="1" type="ORF">IAA61_11110</name>
</gene>
<proteinExistence type="predicted"/>
<dbReference type="InterPro" id="IPR003737">
    <property type="entry name" value="GlcNAc_PI_deacetylase-related"/>
</dbReference>
<dbReference type="SUPFAM" id="SSF102588">
    <property type="entry name" value="LmbE-like"/>
    <property type="match status" value="1"/>
</dbReference>
<dbReference type="EMBL" id="DVNB01000113">
    <property type="protein sequence ID" value="HIU58342.1"/>
    <property type="molecule type" value="Genomic_DNA"/>
</dbReference>
<evidence type="ECO:0000313" key="1">
    <source>
        <dbReference type="EMBL" id="HIU58342.1"/>
    </source>
</evidence>
<dbReference type="Proteomes" id="UP000824109">
    <property type="component" value="Unassembled WGS sequence"/>
</dbReference>
<dbReference type="InterPro" id="IPR024078">
    <property type="entry name" value="LmbE-like_dom_sf"/>
</dbReference>
<dbReference type="PANTHER" id="PTHR12993:SF11">
    <property type="entry name" value="N-ACETYLGLUCOSAMINYL-PHOSPHATIDYLINOSITOL DE-N-ACETYLASE"/>
    <property type="match status" value="1"/>
</dbReference>
<dbReference type="Pfam" id="PF02585">
    <property type="entry name" value="PIG-L"/>
    <property type="match status" value="1"/>
</dbReference>
<organism evidence="1 2">
    <name type="scientific">Candidatus Ornithomonoglobus merdipullorum</name>
    <dbReference type="NCBI Taxonomy" id="2840895"/>
    <lineage>
        <taxon>Bacteria</taxon>
        <taxon>Bacillati</taxon>
        <taxon>Bacillota</taxon>
        <taxon>Clostridia</taxon>
        <taxon>Candidatus Ornithomonoglobus</taxon>
    </lineage>
</organism>
<name>A0A9D1SG15_9FIRM</name>
<sequence>MSCLIVVAHPDDEILGAGATIYKLAKNGEDVHVCILSSKAEARRFKPSDDDLQDDCALAISMLGGKSVIKGEFPNIKLNTVPHLELVQFIEKCIIDTGADILYTHHPSDLNNDHVQTSLACQAASRLFQRNKEVKPLKALLYMEVLSSTEWALNNSTECFRPNVFVQVGEDAVNMKIKALSQYRGVMRDYPHPRSKEAIKALSVYRGSQSGCNYAEAFELAFWREQ</sequence>
<dbReference type="AlphaFoldDB" id="A0A9D1SG15"/>
<accession>A0A9D1SG15</accession>
<dbReference type="PANTHER" id="PTHR12993">
    <property type="entry name" value="N-ACETYLGLUCOSAMINYL-PHOSPHATIDYLINOSITOL DE-N-ACETYLASE-RELATED"/>
    <property type="match status" value="1"/>
</dbReference>
<comment type="caution">
    <text evidence="1">The sequence shown here is derived from an EMBL/GenBank/DDBJ whole genome shotgun (WGS) entry which is preliminary data.</text>
</comment>
<reference evidence="1" key="2">
    <citation type="journal article" date="2021" name="PeerJ">
        <title>Extensive microbial diversity within the chicken gut microbiome revealed by metagenomics and culture.</title>
        <authorList>
            <person name="Gilroy R."/>
            <person name="Ravi A."/>
            <person name="Getino M."/>
            <person name="Pursley I."/>
            <person name="Horton D.L."/>
            <person name="Alikhan N.F."/>
            <person name="Baker D."/>
            <person name="Gharbi K."/>
            <person name="Hall N."/>
            <person name="Watson M."/>
            <person name="Adriaenssens E.M."/>
            <person name="Foster-Nyarko E."/>
            <person name="Jarju S."/>
            <person name="Secka A."/>
            <person name="Antonio M."/>
            <person name="Oren A."/>
            <person name="Chaudhuri R.R."/>
            <person name="La Ragione R."/>
            <person name="Hildebrand F."/>
            <person name="Pallen M.J."/>
        </authorList>
    </citation>
    <scope>NUCLEOTIDE SEQUENCE</scope>
    <source>
        <strain evidence="1">USAMLcec3-3695</strain>
    </source>
</reference>
<evidence type="ECO:0000313" key="2">
    <source>
        <dbReference type="Proteomes" id="UP000824109"/>
    </source>
</evidence>
<dbReference type="Gene3D" id="3.40.50.10320">
    <property type="entry name" value="LmbE-like"/>
    <property type="match status" value="1"/>
</dbReference>
<dbReference type="GO" id="GO:0016811">
    <property type="term" value="F:hydrolase activity, acting on carbon-nitrogen (but not peptide) bonds, in linear amides"/>
    <property type="evidence" value="ECO:0007669"/>
    <property type="project" value="TreeGrafter"/>
</dbReference>
<protein>
    <submittedName>
        <fullName evidence="1">PIG-L family deacetylase</fullName>
    </submittedName>
</protein>
<reference evidence="1" key="1">
    <citation type="submission" date="2020-10" db="EMBL/GenBank/DDBJ databases">
        <authorList>
            <person name="Gilroy R."/>
        </authorList>
    </citation>
    <scope>NUCLEOTIDE SEQUENCE</scope>
    <source>
        <strain evidence="1">USAMLcec3-3695</strain>
    </source>
</reference>